<dbReference type="InterPro" id="IPR000997">
    <property type="entry name" value="Cholinesterase"/>
</dbReference>
<accession>A0A0M3IM63</accession>
<sequence>MWNANTPNKEDCLYVNIWTPAEANNLTVMVWLFGGGYYYGSPSLILYDGKALALTANVIVININYRVGPFGYLYFDHEDAPGNMGMLDQQLALHWIRENVHSFGGNPAHIALFGESAGAASIVAHLQLALHWIRENVHSFGGNPAHIALFGESAGAASIVAHLQLALHWIRENVHSFGGNPAHIALFGESAGAASIVAHLVAPASRGLFNNGILQSGTLDNKWSLDSPTRALQKSEALAKRHNCFKEDVRETLSCLRALPAAKLLEGMWLNLEFLEFPFVPVSRDRNFFRQYDGFIALHSGQFNKNVNIMVGINHDEGNFWNIYNMPEYFDKSEQPLLSQEDFLKCVNTAFKTQPEVVRDAAAFVYLDKKCEHGLAKNKYYAEQVNQMVGDYFFTCDSLWLAEQMKGAEGKVYVYYFDQPSSANPWPKWTGVMHAYEIEYVFGVPIYNITAGYTNREKIFSQKIIQYWRNFAAEGVPHLNDNYGEPWPEYHKSNQWMYLRGGSHIKPIERRKQRECAMWRSAKEIEYYKYRKLKNVSPFHQLV</sequence>
<dbReference type="PANTHER" id="PTHR43918">
    <property type="entry name" value="ACETYLCHOLINESTERASE"/>
    <property type="match status" value="1"/>
</dbReference>
<dbReference type="SUPFAM" id="SSF53474">
    <property type="entry name" value="alpha/beta-Hydrolases"/>
    <property type="match status" value="3"/>
</dbReference>
<dbReference type="InterPro" id="IPR029058">
    <property type="entry name" value="AB_hydrolase_fold"/>
</dbReference>
<dbReference type="WBParaSite" id="ALUE_0001984101-mRNA-1">
    <property type="protein sequence ID" value="ALUE_0001984101-mRNA-1"/>
    <property type="gene ID" value="ALUE_0001984101"/>
</dbReference>
<dbReference type="InterPro" id="IPR019819">
    <property type="entry name" value="Carboxylesterase_B_CS"/>
</dbReference>
<comment type="similarity">
    <text evidence="1 7">Belongs to the type-B carboxylesterase/lipase family.</text>
</comment>
<evidence type="ECO:0000259" key="8">
    <source>
        <dbReference type="Pfam" id="PF00135"/>
    </source>
</evidence>
<dbReference type="PANTHER" id="PTHR43918:SF4">
    <property type="entry name" value="CARBOXYLIC ESTER HYDROLASE"/>
    <property type="match status" value="1"/>
</dbReference>
<dbReference type="InterPro" id="IPR050654">
    <property type="entry name" value="AChE-related_enzymes"/>
</dbReference>
<feature type="domain" description="Carboxylesterase type B" evidence="8">
    <location>
        <begin position="163"/>
        <end position="519"/>
    </location>
</feature>
<dbReference type="PROSITE" id="PS00941">
    <property type="entry name" value="CARBOXYLESTERASE_B_2"/>
    <property type="match status" value="1"/>
</dbReference>
<keyword evidence="5" id="KW-1015">Disulfide bond</keyword>
<proteinExistence type="inferred from homology"/>
<feature type="active site" description="Acyl-ester intermediate" evidence="6">
    <location>
        <position position="116"/>
    </location>
</feature>
<evidence type="ECO:0000256" key="1">
    <source>
        <dbReference type="ARBA" id="ARBA00005964"/>
    </source>
</evidence>
<dbReference type="PROSITE" id="PS00122">
    <property type="entry name" value="CARBOXYLESTERASE_B_1"/>
    <property type="match status" value="3"/>
</dbReference>
<feature type="active site" description="Charge relay system" evidence="6">
    <location>
        <position position="317"/>
    </location>
</feature>
<evidence type="ECO:0000313" key="9">
    <source>
        <dbReference type="Proteomes" id="UP000036681"/>
    </source>
</evidence>
<dbReference type="InterPro" id="IPR019826">
    <property type="entry name" value="Carboxylesterase_B_AS"/>
</dbReference>
<evidence type="ECO:0000313" key="10">
    <source>
        <dbReference type="WBParaSite" id="ALUE_0001984101-mRNA-1"/>
    </source>
</evidence>
<dbReference type="GO" id="GO:0003990">
    <property type="term" value="F:acetylcholinesterase activity"/>
    <property type="evidence" value="ECO:0007669"/>
    <property type="project" value="TreeGrafter"/>
</dbReference>
<evidence type="ECO:0000256" key="4">
    <source>
        <dbReference type="ARBA" id="ARBA00022867"/>
    </source>
</evidence>
<keyword evidence="4" id="KW-0531">Neurotransmitter degradation</keyword>
<protein>
    <recommendedName>
        <fullName evidence="7">Carboxylic ester hydrolase</fullName>
        <ecNumber evidence="7">3.1.1.-</ecNumber>
    </recommendedName>
</protein>
<evidence type="ECO:0000256" key="6">
    <source>
        <dbReference type="PIRSR" id="PIRSR600997-1"/>
    </source>
</evidence>
<dbReference type="EC" id="3.1.1.-" evidence="7"/>
<dbReference type="PRINTS" id="PR00878">
    <property type="entry name" value="CHOLNESTRASE"/>
</dbReference>
<evidence type="ECO:0000256" key="5">
    <source>
        <dbReference type="ARBA" id="ARBA00023157"/>
    </source>
</evidence>
<organism evidence="9 10">
    <name type="scientific">Ascaris lumbricoides</name>
    <name type="common">Giant roundworm</name>
    <dbReference type="NCBI Taxonomy" id="6252"/>
    <lineage>
        <taxon>Eukaryota</taxon>
        <taxon>Metazoa</taxon>
        <taxon>Ecdysozoa</taxon>
        <taxon>Nematoda</taxon>
        <taxon>Chromadorea</taxon>
        <taxon>Rhabditida</taxon>
        <taxon>Spirurina</taxon>
        <taxon>Ascaridomorpha</taxon>
        <taxon>Ascaridoidea</taxon>
        <taxon>Ascarididae</taxon>
        <taxon>Ascaris</taxon>
    </lineage>
</organism>
<keyword evidence="2" id="KW-0719">Serine esterase</keyword>
<evidence type="ECO:0000256" key="3">
    <source>
        <dbReference type="ARBA" id="ARBA00022801"/>
    </source>
</evidence>
<dbReference type="AlphaFoldDB" id="A0A0M3IM63"/>
<dbReference type="Gene3D" id="3.40.50.1820">
    <property type="entry name" value="alpha/beta hydrolase"/>
    <property type="match status" value="3"/>
</dbReference>
<dbReference type="Pfam" id="PF00135">
    <property type="entry name" value="COesterase"/>
    <property type="match status" value="2"/>
</dbReference>
<keyword evidence="3 7" id="KW-0378">Hydrolase</keyword>
<evidence type="ECO:0000256" key="2">
    <source>
        <dbReference type="ARBA" id="ARBA00022487"/>
    </source>
</evidence>
<keyword evidence="9" id="KW-1185">Reference proteome</keyword>
<dbReference type="GO" id="GO:0005886">
    <property type="term" value="C:plasma membrane"/>
    <property type="evidence" value="ECO:0007669"/>
    <property type="project" value="TreeGrafter"/>
</dbReference>
<dbReference type="GO" id="GO:0006581">
    <property type="term" value="P:acetylcholine catabolic process"/>
    <property type="evidence" value="ECO:0007669"/>
    <property type="project" value="TreeGrafter"/>
</dbReference>
<dbReference type="Proteomes" id="UP000036681">
    <property type="component" value="Unplaced"/>
</dbReference>
<dbReference type="InterPro" id="IPR002018">
    <property type="entry name" value="CarbesteraseB"/>
</dbReference>
<feature type="active site" description="Charge relay system" evidence="6">
    <location>
        <position position="434"/>
    </location>
</feature>
<dbReference type="GO" id="GO:0005615">
    <property type="term" value="C:extracellular space"/>
    <property type="evidence" value="ECO:0007669"/>
    <property type="project" value="TreeGrafter"/>
</dbReference>
<feature type="domain" description="Carboxylesterase type B" evidence="8">
    <location>
        <begin position="8"/>
        <end position="126"/>
    </location>
</feature>
<evidence type="ECO:0000256" key="7">
    <source>
        <dbReference type="RuleBase" id="RU361235"/>
    </source>
</evidence>
<name>A0A0M3IM63_ASCLU</name>
<dbReference type="GO" id="GO:0019695">
    <property type="term" value="P:choline metabolic process"/>
    <property type="evidence" value="ECO:0007669"/>
    <property type="project" value="TreeGrafter"/>
</dbReference>
<reference evidence="10" key="1">
    <citation type="submission" date="2017-02" db="UniProtKB">
        <authorList>
            <consortium name="WormBaseParasite"/>
        </authorList>
    </citation>
    <scope>IDENTIFICATION</scope>
</reference>